<sequence length="89" mass="10394">MPTVLLKKNVYCDGLEFLFSQLTVLFSLEYLKLLLHCPKKPLLNRRQLQTSFQMDVPRLSSRPIAVLRLIIEHLCCSLYFSSIFINFST</sequence>
<keyword evidence="2" id="KW-1185">Reference proteome</keyword>
<comment type="caution">
    <text evidence="1">The sequence shown here is derived from an EMBL/GenBank/DDBJ whole genome shotgun (WGS) entry which is preliminary data.</text>
</comment>
<organism evidence="1 2">
    <name type="scientific">Anisodus tanguticus</name>
    <dbReference type="NCBI Taxonomy" id="243964"/>
    <lineage>
        <taxon>Eukaryota</taxon>
        <taxon>Viridiplantae</taxon>
        <taxon>Streptophyta</taxon>
        <taxon>Embryophyta</taxon>
        <taxon>Tracheophyta</taxon>
        <taxon>Spermatophyta</taxon>
        <taxon>Magnoliopsida</taxon>
        <taxon>eudicotyledons</taxon>
        <taxon>Gunneridae</taxon>
        <taxon>Pentapetalae</taxon>
        <taxon>asterids</taxon>
        <taxon>lamiids</taxon>
        <taxon>Solanales</taxon>
        <taxon>Solanaceae</taxon>
        <taxon>Solanoideae</taxon>
        <taxon>Hyoscyameae</taxon>
        <taxon>Anisodus</taxon>
    </lineage>
</organism>
<dbReference type="Proteomes" id="UP001291623">
    <property type="component" value="Unassembled WGS sequence"/>
</dbReference>
<evidence type="ECO:0000313" key="1">
    <source>
        <dbReference type="EMBL" id="KAK4367726.1"/>
    </source>
</evidence>
<evidence type="ECO:0000313" key="2">
    <source>
        <dbReference type="Proteomes" id="UP001291623"/>
    </source>
</evidence>
<protein>
    <submittedName>
        <fullName evidence="1">Uncharacterized protein</fullName>
    </submittedName>
</protein>
<dbReference type="EMBL" id="JAVYJV010000006">
    <property type="protein sequence ID" value="KAK4367726.1"/>
    <property type="molecule type" value="Genomic_DNA"/>
</dbReference>
<dbReference type="AlphaFoldDB" id="A0AAE1SDJ4"/>
<name>A0AAE1SDJ4_9SOLA</name>
<proteinExistence type="predicted"/>
<reference evidence="1" key="1">
    <citation type="submission" date="2023-12" db="EMBL/GenBank/DDBJ databases">
        <title>Genome assembly of Anisodus tanguticus.</title>
        <authorList>
            <person name="Wang Y.-J."/>
        </authorList>
    </citation>
    <scope>NUCLEOTIDE SEQUENCE</scope>
    <source>
        <strain evidence="1">KB-2021</strain>
        <tissue evidence="1">Leaf</tissue>
    </source>
</reference>
<gene>
    <name evidence="1" type="ORF">RND71_011518</name>
</gene>
<accession>A0AAE1SDJ4</accession>